<dbReference type="EMBL" id="JBGOSP010000015">
    <property type="protein sequence ID" value="MFA3839984.1"/>
    <property type="molecule type" value="Genomic_DNA"/>
</dbReference>
<feature type="transmembrane region" description="Helical" evidence="1">
    <location>
        <begin position="6"/>
        <end position="27"/>
    </location>
</feature>
<keyword evidence="1" id="KW-1133">Transmembrane helix</keyword>
<gene>
    <name evidence="2" type="ORF">ACEG43_28035</name>
</gene>
<evidence type="ECO:0000313" key="2">
    <source>
        <dbReference type="EMBL" id="MFA3839984.1"/>
    </source>
</evidence>
<keyword evidence="1" id="KW-0472">Membrane</keyword>
<evidence type="ECO:0000256" key="1">
    <source>
        <dbReference type="SAM" id="Phobius"/>
    </source>
</evidence>
<evidence type="ECO:0000313" key="3">
    <source>
        <dbReference type="Proteomes" id="UP001571476"/>
    </source>
</evidence>
<keyword evidence="3" id="KW-1185">Reference proteome</keyword>
<evidence type="ECO:0008006" key="4">
    <source>
        <dbReference type="Google" id="ProtNLM"/>
    </source>
</evidence>
<protein>
    <recommendedName>
        <fullName evidence="4">Secreted protein</fullName>
    </recommendedName>
</protein>
<name>A0ABV4SRS6_9ACTN</name>
<proteinExistence type="predicted"/>
<dbReference type="RefSeq" id="WP_372564673.1">
    <property type="nucleotide sequence ID" value="NZ_JBGOSP010000015.1"/>
</dbReference>
<organism evidence="2 3">
    <name type="scientific">Streptomyces aureus</name>
    <dbReference type="NCBI Taxonomy" id="193461"/>
    <lineage>
        <taxon>Bacteria</taxon>
        <taxon>Bacillati</taxon>
        <taxon>Actinomycetota</taxon>
        <taxon>Actinomycetes</taxon>
        <taxon>Kitasatosporales</taxon>
        <taxon>Streptomycetaceae</taxon>
        <taxon>Streptomyces</taxon>
    </lineage>
</organism>
<sequence>MLVAVMGVVGGIVAAAVGAVIAAWATLRARRKQDGAISFVDVTVKDAESVLAEPDADARVLGELVPERPVLDIAVCNEGDLDGIVRRVQVDVEGLLHVPPIEPPFVLVLPGATITAPLPAQQRRMGPSAAYAVNFPLREGSYRYSVSQLIPAGAVDRFTVSLVAAEAERGRDFYGVSLSLDCGRTKKARARATWESVRVLAYGPPAWESPDEIRERLSRMADRVRELAPSDGESVGVLFNSRVHPARTAMDDYITVYENKLKVLTAALGECLKYAADDTRIRTWLTELERATGEIEPLRHHATALRASGGHP</sequence>
<reference evidence="2 3" key="1">
    <citation type="submission" date="2024-08" db="EMBL/GenBank/DDBJ databases">
        <title>Genome sequence of Streptomyces aureus CACIA-1.46HGO.</title>
        <authorList>
            <person name="Evangelista-Martinez Z."/>
        </authorList>
    </citation>
    <scope>NUCLEOTIDE SEQUENCE [LARGE SCALE GENOMIC DNA]</scope>
    <source>
        <strain evidence="2 3">CACIA-1.46HGO</strain>
    </source>
</reference>
<dbReference type="Proteomes" id="UP001571476">
    <property type="component" value="Unassembled WGS sequence"/>
</dbReference>
<accession>A0ABV4SRS6</accession>
<comment type="caution">
    <text evidence="2">The sequence shown here is derived from an EMBL/GenBank/DDBJ whole genome shotgun (WGS) entry which is preliminary data.</text>
</comment>
<keyword evidence="1" id="KW-0812">Transmembrane</keyword>